<proteinExistence type="predicted"/>
<dbReference type="Proteomes" id="UP000283522">
    <property type="component" value="Unassembled WGS sequence"/>
</dbReference>
<sequence>MSAFWVARGLKRSFRKNKPMKKTILKITALGMLTAFAWACDNGFSDVPVVDTPPVIALGPITSGLTEGQDFKIEVTVSDGRDEGRITSLANFTYAITKGGASVKSGSQELTGENQKITIEVKGGFDPGDYNLDIKATDTNGNESTENISFRVASIRPAFDISGTWTMEPVAGAMKVGPSPGSSEWWQNSAGDVSARACFFDDTYTFNNDGTFKMNLGGVTWLETWQGVAADGCGVPKSPFDGSKSYNYTYTSTTLTLIGSGAHVGLAKVNNAGEISNGAAVANQIAYTIVDQSKTGNTRRMTLRVQAGTGVWWDFKLISGPPASAAIVGKWKMEPVEGALSVGPTAGSREWWFNTTADVATRACFFDDVYTFAENGAFSIDMGAQTWLEAWQGIAADGCGTPKAPHNGTGTFTYLYDGGTLRLIGQGAHVGLPKAVNAGELPNVAVPGEVTYQVVSLTETAGVKKMTLNIQAGTGVWWTFKLISA</sequence>
<keyword evidence="1" id="KW-0732">Signal</keyword>
<reference evidence="2 3" key="1">
    <citation type="submission" date="2018-09" db="EMBL/GenBank/DDBJ databases">
        <authorList>
            <person name="Wang X."/>
            <person name="Du Z."/>
        </authorList>
    </citation>
    <scope>NUCLEOTIDE SEQUENCE [LARGE SCALE GENOMIC DNA]</scope>
    <source>
        <strain evidence="2 3">N3</strain>
    </source>
</reference>
<feature type="signal peptide" evidence="1">
    <location>
        <begin position="1"/>
        <end position="39"/>
    </location>
</feature>
<evidence type="ECO:0000256" key="1">
    <source>
        <dbReference type="SAM" id="SignalP"/>
    </source>
</evidence>
<dbReference type="Gene3D" id="2.60.40.4140">
    <property type="match status" value="1"/>
</dbReference>
<protein>
    <submittedName>
        <fullName evidence="2">Uncharacterized protein</fullName>
    </submittedName>
</protein>
<comment type="caution">
    <text evidence="2">The sequence shown here is derived from an EMBL/GenBank/DDBJ whole genome shotgun (WGS) entry which is preliminary data.</text>
</comment>
<dbReference type="AlphaFoldDB" id="A0A418PXQ9"/>
<organism evidence="2 3">
    <name type="scientific">Algoriphagus lacus</name>
    <dbReference type="NCBI Taxonomy" id="2056311"/>
    <lineage>
        <taxon>Bacteria</taxon>
        <taxon>Pseudomonadati</taxon>
        <taxon>Bacteroidota</taxon>
        <taxon>Cytophagia</taxon>
        <taxon>Cytophagales</taxon>
        <taxon>Cyclobacteriaceae</taxon>
        <taxon>Algoriphagus</taxon>
    </lineage>
</organism>
<evidence type="ECO:0000313" key="2">
    <source>
        <dbReference type="EMBL" id="RIW18862.1"/>
    </source>
</evidence>
<accession>A0A418PXQ9</accession>
<gene>
    <name evidence="2" type="ORF">D0X99_04050</name>
</gene>
<keyword evidence="3" id="KW-1185">Reference proteome</keyword>
<feature type="chain" id="PRO_5019551183" evidence="1">
    <location>
        <begin position="40"/>
        <end position="485"/>
    </location>
</feature>
<name>A0A418PXQ9_9BACT</name>
<dbReference type="EMBL" id="QXML01000001">
    <property type="protein sequence ID" value="RIW18862.1"/>
    <property type="molecule type" value="Genomic_DNA"/>
</dbReference>
<evidence type="ECO:0000313" key="3">
    <source>
        <dbReference type="Proteomes" id="UP000283522"/>
    </source>
</evidence>